<dbReference type="InterPro" id="IPR014746">
    <property type="entry name" value="Gln_synth/guanido_kin_cat_dom"/>
</dbReference>
<dbReference type="GO" id="GO:0016874">
    <property type="term" value="F:ligase activity"/>
    <property type="evidence" value="ECO:0007669"/>
    <property type="project" value="UniProtKB-KW"/>
</dbReference>
<proteinExistence type="predicted"/>
<dbReference type="Pfam" id="PF04107">
    <property type="entry name" value="GCS2"/>
    <property type="match status" value="1"/>
</dbReference>
<organism evidence="1 2">
    <name type="scientific">Salinimicrobium gaetbulicola</name>
    <dbReference type="NCBI Taxonomy" id="999702"/>
    <lineage>
        <taxon>Bacteria</taxon>
        <taxon>Pseudomonadati</taxon>
        <taxon>Bacteroidota</taxon>
        <taxon>Flavobacteriia</taxon>
        <taxon>Flavobacteriales</taxon>
        <taxon>Flavobacteriaceae</taxon>
        <taxon>Salinimicrobium</taxon>
    </lineage>
</organism>
<reference evidence="2" key="1">
    <citation type="journal article" date="2019" name="Int. J. Syst. Evol. Microbiol.">
        <title>The Global Catalogue of Microorganisms (GCM) 10K type strain sequencing project: providing services to taxonomists for standard genome sequencing and annotation.</title>
        <authorList>
            <consortium name="The Broad Institute Genomics Platform"/>
            <consortium name="The Broad Institute Genome Sequencing Center for Infectious Disease"/>
            <person name="Wu L."/>
            <person name="Ma J."/>
        </authorList>
    </citation>
    <scope>NUCLEOTIDE SEQUENCE [LARGE SCALE GENOMIC DNA]</scope>
    <source>
        <strain evidence="2">CCUG 60898</strain>
    </source>
</reference>
<accession>A0ABW3IC07</accession>
<sequence length="406" mass="46817">MSYHLFEVFGIELEYMLVRSGSLKINPIVDKLLTKKHGTLTSDVENGAIEWSNELVAHVVEMKTNGPTPDLDSLGDLFAKNVREMNALLQEFGTELLPSASHPLMKPDEEMKLWQHHYSKIYALYNRIFDCRGHGWSNVQSMHINLPFYDDAEFEKLHAAVRLLLPIIPGLSASSPIFEGKYTGFKDARMQVYKTNQKEIPQMTGRVVPEQVFTRTDYFDHIFAPINQAIKPYDTENILDHHFLNSRGAIARFDRNAIEIRVIDIQECPKADIAIAVLIIEVLKLLVGEELIALEDQKNWHENELFEILDRVIKDAEETLVQNERYLNVFDLMGNVTVNEIWKKLFERVKEKISSDHRSTLEYILQNGSLSSRILRSVGEEPSEEVILKTYRQLADCLQENRLFEA</sequence>
<evidence type="ECO:0000313" key="2">
    <source>
        <dbReference type="Proteomes" id="UP001597100"/>
    </source>
</evidence>
<dbReference type="EMBL" id="JBHTJP010000032">
    <property type="protein sequence ID" value="MFD0975563.1"/>
    <property type="molecule type" value="Genomic_DNA"/>
</dbReference>
<keyword evidence="2" id="KW-1185">Reference proteome</keyword>
<evidence type="ECO:0000313" key="1">
    <source>
        <dbReference type="EMBL" id="MFD0975563.1"/>
    </source>
</evidence>
<dbReference type="PANTHER" id="PTHR36510:SF1">
    <property type="entry name" value="GLUTAMATE--CYSTEINE LIGASE 2-RELATED"/>
    <property type="match status" value="1"/>
</dbReference>
<dbReference type="SUPFAM" id="SSF55931">
    <property type="entry name" value="Glutamine synthetase/guanido kinase"/>
    <property type="match status" value="1"/>
</dbReference>
<dbReference type="InterPro" id="IPR006336">
    <property type="entry name" value="GCS2"/>
</dbReference>
<dbReference type="InterPro" id="IPR050141">
    <property type="entry name" value="GCL_type2/YbdK_subfam"/>
</dbReference>
<name>A0ABW3IC07_9FLAO</name>
<dbReference type="RefSeq" id="WP_380736595.1">
    <property type="nucleotide sequence ID" value="NZ_JBHTJP010000032.1"/>
</dbReference>
<keyword evidence="1" id="KW-0436">Ligase</keyword>
<protein>
    <submittedName>
        <fullName evidence="1">Glutamate-cysteine ligase family protein</fullName>
    </submittedName>
</protein>
<dbReference type="Gene3D" id="3.30.590.20">
    <property type="match status" value="1"/>
</dbReference>
<dbReference type="Proteomes" id="UP001597100">
    <property type="component" value="Unassembled WGS sequence"/>
</dbReference>
<gene>
    <name evidence="1" type="ORF">ACFQ1G_02055</name>
</gene>
<dbReference type="PANTHER" id="PTHR36510">
    <property type="entry name" value="GLUTAMATE--CYSTEINE LIGASE 2-RELATED"/>
    <property type="match status" value="1"/>
</dbReference>
<comment type="caution">
    <text evidence="1">The sequence shown here is derived from an EMBL/GenBank/DDBJ whole genome shotgun (WGS) entry which is preliminary data.</text>
</comment>